<evidence type="ECO:0008006" key="4">
    <source>
        <dbReference type="Google" id="ProtNLM"/>
    </source>
</evidence>
<dbReference type="OrthoDB" id="2627906at2"/>
<evidence type="ECO:0000313" key="3">
    <source>
        <dbReference type="Proteomes" id="UP000008206"/>
    </source>
</evidence>
<keyword evidence="1" id="KW-1133">Transmembrane helix</keyword>
<feature type="transmembrane region" description="Helical" evidence="1">
    <location>
        <begin position="16"/>
        <end position="39"/>
    </location>
</feature>
<protein>
    <recommendedName>
        <fullName evidence="4">Cobalt transporter subunit (CbtB)</fullName>
    </recommendedName>
</protein>
<dbReference type="Proteomes" id="UP000008206">
    <property type="component" value="Chromosome"/>
</dbReference>
<dbReference type="eggNOG" id="ENOG5033DW4">
    <property type="taxonomic scope" value="Bacteria"/>
</dbReference>
<sequence>MRTPIQVSKWQRTEQLILLLPIQVILYVSLWALILWLVFFSTYPAVHDATHSLRHHLAGVSCH</sequence>
<keyword evidence="1" id="KW-0812">Transmembrane</keyword>
<dbReference type="STRING" id="497965.Cyan7822_0970"/>
<dbReference type="EMBL" id="CP002198">
    <property type="protein sequence ID" value="ADN12981.1"/>
    <property type="molecule type" value="Genomic_DNA"/>
</dbReference>
<accession>E0UDX7</accession>
<dbReference type="InterPro" id="IPR012667">
    <property type="entry name" value="CbtB_put"/>
</dbReference>
<organism evidence="2 3">
    <name type="scientific">Gloeothece verrucosa (strain PCC 7822)</name>
    <name type="common">Cyanothece sp. (strain PCC 7822)</name>
    <dbReference type="NCBI Taxonomy" id="497965"/>
    <lineage>
        <taxon>Bacteria</taxon>
        <taxon>Bacillati</taxon>
        <taxon>Cyanobacteriota</taxon>
        <taxon>Cyanophyceae</taxon>
        <taxon>Oscillatoriophycideae</taxon>
        <taxon>Chroococcales</taxon>
        <taxon>Aphanothecaceae</taxon>
        <taxon>Gloeothece</taxon>
        <taxon>Gloeothece verrucosa</taxon>
    </lineage>
</organism>
<evidence type="ECO:0000256" key="1">
    <source>
        <dbReference type="SAM" id="Phobius"/>
    </source>
</evidence>
<keyword evidence="1" id="KW-0472">Membrane</keyword>
<dbReference type="Pfam" id="PF09489">
    <property type="entry name" value="CbtB"/>
    <property type="match status" value="1"/>
</dbReference>
<dbReference type="KEGG" id="cyj:Cyan7822_0970"/>
<dbReference type="AlphaFoldDB" id="E0UDX7"/>
<keyword evidence="3" id="KW-1185">Reference proteome</keyword>
<dbReference type="RefSeq" id="WP_013321089.1">
    <property type="nucleotide sequence ID" value="NC_014501.1"/>
</dbReference>
<gene>
    <name evidence="2" type="ordered locus">Cyan7822_0970</name>
</gene>
<reference evidence="3" key="1">
    <citation type="journal article" date="2011" name="MBio">
        <title>Novel metabolic attributes of the genus Cyanothece, comprising a group of unicellular nitrogen-fixing Cyanobacteria.</title>
        <authorList>
            <person name="Bandyopadhyay A."/>
            <person name="Elvitigala T."/>
            <person name="Welsh E."/>
            <person name="Stockel J."/>
            <person name="Liberton M."/>
            <person name="Min H."/>
            <person name="Sherman L.A."/>
            <person name="Pakrasi H.B."/>
        </authorList>
    </citation>
    <scope>NUCLEOTIDE SEQUENCE [LARGE SCALE GENOMIC DNA]</scope>
    <source>
        <strain evidence="3">PCC 7822</strain>
    </source>
</reference>
<proteinExistence type="predicted"/>
<name>E0UDX7_GLOV7</name>
<evidence type="ECO:0000313" key="2">
    <source>
        <dbReference type="EMBL" id="ADN12981.1"/>
    </source>
</evidence>
<dbReference type="HOGENOM" id="CLU_193092_0_0_3"/>